<keyword evidence="5 10" id="KW-0256">Endoplasmic reticulum</keyword>
<evidence type="ECO:0000313" key="11">
    <source>
        <dbReference type="EMBL" id="ESL06390.1"/>
    </source>
</evidence>
<feature type="transmembrane region" description="Helical" evidence="10">
    <location>
        <begin position="137"/>
        <end position="157"/>
    </location>
</feature>
<dbReference type="AlphaFoldDB" id="A0A061IWC5"/>
<evidence type="ECO:0000256" key="3">
    <source>
        <dbReference type="ARBA" id="ARBA00022448"/>
    </source>
</evidence>
<dbReference type="GO" id="GO:0005789">
    <property type="term" value="C:endoplasmic reticulum membrane"/>
    <property type="evidence" value="ECO:0007669"/>
    <property type="project" value="UniProtKB-SubCell"/>
</dbReference>
<protein>
    <recommendedName>
        <fullName evidence="10">Protein ARV</fullName>
    </recommendedName>
</protein>
<evidence type="ECO:0000256" key="1">
    <source>
        <dbReference type="ARBA" id="ARBA00004477"/>
    </source>
</evidence>
<comment type="function">
    <text evidence="10">Mediator of sterol homeostasis involved in sterol uptake, trafficking and distribution into membranes.</text>
</comment>
<evidence type="ECO:0000256" key="8">
    <source>
        <dbReference type="ARBA" id="ARBA00023098"/>
    </source>
</evidence>
<dbReference type="EMBL" id="AUPL01005938">
    <property type="protein sequence ID" value="ESL06390.1"/>
    <property type="molecule type" value="Genomic_DNA"/>
</dbReference>
<dbReference type="GO" id="GO:0016125">
    <property type="term" value="P:sterol metabolic process"/>
    <property type="evidence" value="ECO:0007669"/>
    <property type="project" value="UniProtKB-UniRule"/>
</dbReference>
<dbReference type="Proteomes" id="UP000031737">
    <property type="component" value="Unassembled WGS sequence"/>
</dbReference>
<dbReference type="Pfam" id="PF04161">
    <property type="entry name" value="Arv1"/>
    <property type="match status" value="1"/>
</dbReference>
<evidence type="ECO:0000313" key="12">
    <source>
        <dbReference type="Proteomes" id="UP000031737"/>
    </source>
</evidence>
<dbReference type="GO" id="GO:0097036">
    <property type="term" value="P:regulation of plasma membrane sterol distribution"/>
    <property type="evidence" value="ECO:0007669"/>
    <property type="project" value="UniProtKB-UniRule"/>
</dbReference>
<dbReference type="InterPro" id="IPR007290">
    <property type="entry name" value="Arv1"/>
</dbReference>
<proteinExistence type="inferred from homology"/>
<accession>A0A061IWC5</accession>
<keyword evidence="8 10" id="KW-0443">Lipid metabolism</keyword>
<dbReference type="OrthoDB" id="2192830at2759"/>
<sequence>MPRCIECNSFVQRIVEPETEMVDKCVMCGKCCDKYYEFADVQKWLDVVLLERRAWIHVLYNQRNIFLSLFLAAVVCCMIEAYVVRITSVYADLRRSNSHFSATQERNLSREDSLQLVINLRSDILPLMMYLDTWPMLFLHACMEYFLCLIAAVWVGVQSQHGVAPGQEDAMATWATCVSLTYTAKLGYVVFLVWRIPIPLVIVVDFVFFLWMVRGFSITASDHPSRLLGIVAVTVTLLARVLFRYFTGWGPQLIF</sequence>
<dbReference type="GO" id="GO:0006665">
    <property type="term" value="P:sphingolipid metabolic process"/>
    <property type="evidence" value="ECO:0007669"/>
    <property type="project" value="UniProtKB-UniRule"/>
</dbReference>
<keyword evidence="9 10" id="KW-0472">Membrane</keyword>
<reference evidence="11 12" key="1">
    <citation type="submission" date="2013-07" db="EMBL/GenBank/DDBJ databases">
        <authorList>
            <person name="Stoco P.H."/>
            <person name="Wagner G."/>
            <person name="Gerber A."/>
            <person name="Zaha A."/>
            <person name="Thompson C."/>
            <person name="Bartholomeu D.C."/>
            <person name="Luckemeyer D.D."/>
            <person name="Bahia D."/>
            <person name="Loreto E."/>
            <person name="Prestes E.B."/>
            <person name="Lima F.M."/>
            <person name="Rodrigues-Luiz G."/>
            <person name="Vallejo G.A."/>
            <person name="Filho J.F."/>
            <person name="Monteiro K.M."/>
            <person name="Tyler K.M."/>
            <person name="de Almeida L.G."/>
            <person name="Ortiz M.F."/>
            <person name="Siervo M.A."/>
            <person name="de Moraes M.H."/>
            <person name="Cunha O.L."/>
            <person name="Mendonca-Neto R."/>
            <person name="Silva R."/>
            <person name="Teixeira S.M."/>
            <person name="Murta S.M."/>
            <person name="Sincero T.C."/>
            <person name="Mendes T.A."/>
            <person name="Urmenyi T.P."/>
            <person name="Silva V.G."/>
            <person name="da Rocha W.D."/>
            <person name="Andersson B."/>
            <person name="Romanha A.J."/>
            <person name="Steindel M."/>
            <person name="de Vasconcelos A.T."/>
            <person name="Grisard E.C."/>
        </authorList>
    </citation>
    <scope>NUCLEOTIDE SEQUENCE [LARGE SCALE GENOMIC DNA]</scope>
    <source>
        <strain evidence="11 12">SC58</strain>
    </source>
</reference>
<feature type="transmembrane region" description="Helical" evidence="10">
    <location>
        <begin position="65"/>
        <end position="84"/>
    </location>
</feature>
<feature type="transmembrane region" description="Helical" evidence="10">
    <location>
        <begin position="188"/>
        <end position="213"/>
    </location>
</feature>
<organism evidence="11 12">
    <name type="scientific">Trypanosoma rangeli SC58</name>
    <dbReference type="NCBI Taxonomy" id="429131"/>
    <lineage>
        <taxon>Eukaryota</taxon>
        <taxon>Discoba</taxon>
        <taxon>Euglenozoa</taxon>
        <taxon>Kinetoplastea</taxon>
        <taxon>Metakinetoplastina</taxon>
        <taxon>Trypanosomatida</taxon>
        <taxon>Trypanosomatidae</taxon>
        <taxon>Trypanosoma</taxon>
        <taxon>Herpetosoma</taxon>
    </lineage>
</organism>
<evidence type="ECO:0000256" key="10">
    <source>
        <dbReference type="RuleBase" id="RU368065"/>
    </source>
</evidence>
<feature type="transmembrane region" description="Helical" evidence="10">
    <location>
        <begin position="225"/>
        <end position="246"/>
    </location>
</feature>
<evidence type="ECO:0000256" key="7">
    <source>
        <dbReference type="ARBA" id="ARBA00023055"/>
    </source>
</evidence>
<dbReference type="VEuPathDB" id="TriTrypDB:TRSC58_05938"/>
<evidence type="ECO:0000256" key="6">
    <source>
        <dbReference type="ARBA" id="ARBA00022989"/>
    </source>
</evidence>
<comment type="function">
    <text evidence="10">Regulates also the sphingolipid metabolism.</text>
</comment>
<dbReference type="GO" id="GO:0032366">
    <property type="term" value="P:intracellular sterol transport"/>
    <property type="evidence" value="ECO:0007669"/>
    <property type="project" value="UniProtKB-UniRule"/>
</dbReference>
<dbReference type="GO" id="GO:0032541">
    <property type="term" value="C:cortical endoplasmic reticulum"/>
    <property type="evidence" value="ECO:0007669"/>
    <property type="project" value="TreeGrafter"/>
</dbReference>
<evidence type="ECO:0000256" key="9">
    <source>
        <dbReference type="ARBA" id="ARBA00023136"/>
    </source>
</evidence>
<comment type="subcellular location">
    <subcellularLocation>
        <location evidence="1 10">Endoplasmic reticulum membrane</location>
        <topology evidence="1 10">Multi-pass membrane protein</topology>
    </subcellularLocation>
</comment>
<name>A0A061IWC5_TRYRA</name>
<comment type="similarity">
    <text evidence="2 10">Belongs to the ARV1 family.</text>
</comment>
<keyword evidence="4 10" id="KW-0812">Transmembrane</keyword>
<gene>
    <name evidence="11" type="ORF">TRSC58_05938</name>
</gene>
<evidence type="ECO:0000256" key="2">
    <source>
        <dbReference type="ARBA" id="ARBA00009187"/>
    </source>
</evidence>
<dbReference type="PANTHER" id="PTHR14467">
    <property type="entry name" value="ARV1"/>
    <property type="match status" value="1"/>
</dbReference>
<evidence type="ECO:0000256" key="4">
    <source>
        <dbReference type="ARBA" id="ARBA00022692"/>
    </source>
</evidence>
<keyword evidence="6 10" id="KW-1133">Transmembrane helix</keyword>
<dbReference type="GO" id="GO:0005794">
    <property type="term" value="C:Golgi apparatus"/>
    <property type="evidence" value="ECO:0007669"/>
    <property type="project" value="TreeGrafter"/>
</dbReference>
<comment type="caution">
    <text evidence="11">The sequence shown here is derived from an EMBL/GenBank/DDBJ whole genome shotgun (WGS) entry which is preliminary data.</text>
</comment>
<keyword evidence="12" id="KW-1185">Reference proteome</keyword>
<keyword evidence="7 10" id="KW-0445">Lipid transport</keyword>
<keyword evidence="3 10" id="KW-0813">Transport</keyword>
<keyword evidence="10" id="KW-0746">Sphingolipid metabolism</keyword>
<dbReference type="PANTHER" id="PTHR14467:SF0">
    <property type="entry name" value="PROTEIN ARV1"/>
    <property type="match status" value="1"/>
</dbReference>
<evidence type="ECO:0000256" key="5">
    <source>
        <dbReference type="ARBA" id="ARBA00022824"/>
    </source>
</evidence>